<dbReference type="Gene3D" id="3.60.15.10">
    <property type="entry name" value="Ribonuclease Z/Hydroxyacylglutathione hydrolase-like"/>
    <property type="match status" value="1"/>
</dbReference>
<comment type="caution">
    <text evidence="3">The sequence shown here is derived from an EMBL/GenBank/DDBJ whole genome shotgun (WGS) entry which is preliminary data.</text>
</comment>
<keyword evidence="3" id="KW-0378">Hydrolase</keyword>
<feature type="chain" id="PRO_5035281197" evidence="1">
    <location>
        <begin position="24"/>
        <end position="290"/>
    </location>
</feature>
<evidence type="ECO:0000313" key="4">
    <source>
        <dbReference type="Proteomes" id="UP000642180"/>
    </source>
</evidence>
<reference evidence="4" key="1">
    <citation type="journal article" date="2019" name="Int. J. Syst. Evol. Microbiol.">
        <title>The Global Catalogue of Microorganisms (GCM) 10K type strain sequencing project: providing services to taxonomists for standard genome sequencing and annotation.</title>
        <authorList>
            <consortium name="The Broad Institute Genomics Platform"/>
            <consortium name="The Broad Institute Genome Sequencing Center for Infectious Disease"/>
            <person name="Wu L."/>
            <person name="Ma J."/>
        </authorList>
    </citation>
    <scope>NUCLEOTIDE SEQUENCE [LARGE SCALE GENOMIC DNA]</scope>
    <source>
        <strain evidence="4">CCM 2767</strain>
    </source>
</reference>
<dbReference type="InterPro" id="IPR036866">
    <property type="entry name" value="RibonucZ/Hydroxyglut_hydro"/>
</dbReference>
<dbReference type="GO" id="GO:0016787">
    <property type="term" value="F:hydrolase activity"/>
    <property type="evidence" value="ECO:0007669"/>
    <property type="project" value="UniProtKB-KW"/>
</dbReference>
<dbReference type="InterPro" id="IPR050855">
    <property type="entry name" value="NDM-1-like"/>
</dbReference>
<dbReference type="InterPro" id="IPR001279">
    <property type="entry name" value="Metallo-B-lactamas"/>
</dbReference>
<proteinExistence type="predicted"/>
<feature type="domain" description="Metallo-beta-lactamase" evidence="2">
    <location>
        <begin position="44"/>
        <end position="213"/>
    </location>
</feature>
<dbReference type="PANTHER" id="PTHR42951">
    <property type="entry name" value="METALLO-BETA-LACTAMASE DOMAIN-CONTAINING"/>
    <property type="match status" value="1"/>
</dbReference>
<dbReference type="SUPFAM" id="SSF56281">
    <property type="entry name" value="Metallo-hydrolase/oxidoreductase"/>
    <property type="match status" value="1"/>
</dbReference>
<dbReference type="Pfam" id="PF00753">
    <property type="entry name" value="Lactamase_B"/>
    <property type="match status" value="1"/>
</dbReference>
<evidence type="ECO:0000256" key="1">
    <source>
        <dbReference type="SAM" id="SignalP"/>
    </source>
</evidence>
<keyword evidence="1" id="KW-0732">Signal</keyword>
<organism evidence="3 4">
    <name type="scientific">Oxalicibacterium faecigallinarum</name>
    <dbReference type="NCBI Taxonomy" id="573741"/>
    <lineage>
        <taxon>Bacteria</taxon>
        <taxon>Pseudomonadati</taxon>
        <taxon>Pseudomonadota</taxon>
        <taxon>Betaproteobacteria</taxon>
        <taxon>Burkholderiales</taxon>
        <taxon>Oxalobacteraceae</taxon>
        <taxon>Oxalicibacterium</taxon>
    </lineage>
</organism>
<feature type="signal peptide" evidence="1">
    <location>
        <begin position="1"/>
        <end position="23"/>
    </location>
</feature>
<gene>
    <name evidence="3" type="ORF">GCM10008066_16730</name>
</gene>
<dbReference type="PANTHER" id="PTHR42951:SF22">
    <property type="entry name" value="METALLO BETA-LACTAMASE SUPERFAMILY LIPOPROTEIN"/>
    <property type="match status" value="1"/>
</dbReference>
<evidence type="ECO:0000313" key="3">
    <source>
        <dbReference type="EMBL" id="GGI18968.1"/>
    </source>
</evidence>
<dbReference type="AlphaFoldDB" id="A0A8J3AR47"/>
<accession>A0A8J3AR47</accession>
<keyword evidence="4" id="KW-1185">Reference proteome</keyword>
<dbReference type="EMBL" id="BMDI01000001">
    <property type="protein sequence ID" value="GGI18968.1"/>
    <property type="molecule type" value="Genomic_DNA"/>
</dbReference>
<evidence type="ECO:0000259" key="2">
    <source>
        <dbReference type="SMART" id="SM00849"/>
    </source>
</evidence>
<sequence>MFKHLLFAVFALPFFLPASSAIAQDTKRSITDLGNNIYRFQDNMHYSVFIVGKQGLLMTDPISSDAATWLRKEIRQRFGDLPIKYVIYSHNHLDHVAGGEVFRDAGTFFIAHEKAAEDLKRNRAQTVIPTTTFSDRMEIDFEGRRIALQYYGPNNGAGNISMYVPDAKFLFVVDWIILKRLPFKEMYYYDFEGSIASLKQVLQLDFDKVAPGHSVVGTKNDVRENLAYLEDLRDAVLEGMNEGRTLEQMQREIKLPRYAAFANYEEWLPLNIKGAYEQLARVSGRYGQEK</sequence>
<protein>
    <submittedName>
        <fullName evidence="3">Hydrolase glyoxylase</fullName>
    </submittedName>
</protein>
<name>A0A8J3AR47_9BURK</name>
<dbReference type="Proteomes" id="UP000642180">
    <property type="component" value="Unassembled WGS sequence"/>
</dbReference>
<dbReference type="RefSeq" id="WP_188380780.1">
    <property type="nucleotide sequence ID" value="NZ_BMDI01000001.1"/>
</dbReference>
<dbReference type="SMART" id="SM00849">
    <property type="entry name" value="Lactamase_B"/>
    <property type="match status" value="1"/>
</dbReference>